<evidence type="ECO:0000256" key="2">
    <source>
        <dbReference type="ARBA" id="ARBA00022801"/>
    </source>
</evidence>
<evidence type="ECO:0000313" key="7">
    <source>
        <dbReference type="EMBL" id="ROS01679.1"/>
    </source>
</evidence>
<feature type="binding site" evidence="4">
    <location>
        <position position="170"/>
    </location>
    <ligand>
        <name>pyridoxal 5'-phosphate</name>
        <dbReference type="ChEBI" id="CHEBI:597326"/>
    </ligand>
</feature>
<organism evidence="7 8">
    <name type="scientific">Sinobacterium caligoides</name>
    <dbReference type="NCBI Taxonomy" id="933926"/>
    <lineage>
        <taxon>Bacteria</taxon>
        <taxon>Pseudomonadati</taxon>
        <taxon>Pseudomonadota</taxon>
        <taxon>Gammaproteobacteria</taxon>
        <taxon>Cellvibrionales</taxon>
        <taxon>Spongiibacteraceae</taxon>
        <taxon>Sinobacterium</taxon>
    </lineage>
</organism>
<keyword evidence="2 4" id="KW-0378">Hydrolase</keyword>
<evidence type="ECO:0000256" key="5">
    <source>
        <dbReference type="NCBIfam" id="TIGR01814"/>
    </source>
</evidence>
<dbReference type="GO" id="GO:0009435">
    <property type="term" value="P:NAD+ biosynthetic process"/>
    <property type="evidence" value="ECO:0007669"/>
    <property type="project" value="UniProtKB-UniRule"/>
</dbReference>
<comment type="caution">
    <text evidence="7">The sequence shown here is derived from an EMBL/GenBank/DDBJ whole genome shotgun (WGS) entry which is preliminary data.</text>
</comment>
<dbReference type="EMBL" id="RKHR01000004">
    <property type="protein sequence ID" value="ROS01679.1"/>
    <property type="molecule type" value="Genomic_DNA"/>
</dbReference>
<feature type="binding site" evidence="4">
    <location>
        <position position="224"/>
    </location>
    <ligand>
        <name>pyridoxal 5'-phosphate</name>
        <dbReference type="ChEBI" id="CHEBI:597326"/>
    </ligand>
</feature>
<feature type="binding site" evidence="4">
    <location>
        <position position="280"/>
    </location>
    <ligand>
        <name>pyridoxal 5'-phosphate</name>
        <dbReference type="ChEBI" id="CHEBI:597326"/>
    </ligand>
</feature>
<comment type="caution">
    <text evidence="4">Lacks conserved residue(s) required for the propagation of feature annotation.</text>
</comment>
<dbReference type="GO" id="GO:0043420">
    <property type="term" value="P:anthranilate metabolic process"/>
    <property type="evidence" value="ECO:0007669"/>
    <property type="project" value="TreeGrafter"/>
</dbReference>
<protein>
    <recommendedName>
        <fullName evidence="4 5">Kynureninase</fullName>
        <ecNumber evidence="4 5">3.7.1.3</ecNumber>
    </recommendedName>
    <alternativeName>
        <fullName evidence="4">L-kynurenine hydrolase</fullName>
    </alternativeName>
</protein>
<dbReference type="InterPro" id="IPR015422">
    <property type="entry name" value="PyrdxlP-dep_Trfase_small"/>
</dbReference>
<evidence type="ECO:0000256" key="4">
    <source>
        <dbReference type="HAMAP-Rule" id="MF_01970"/>
    </source>
</evidence>
<reference evidence="7 8" key="1">
    <citation type="submission" date="2018-11" db="EMBL/GenBank/DDBJ databases">
        <title>Genomic Encyclopedia of Type Strains, Phase IV (KMG-IV): sequencing the most valuable type-strain genomes for metagenomic binning, comparative biology and taxonomic classification.</title>
        <authorList>
            <person name="Goeker M."/>
        </authorList>
    </citation>
    <scope>NUCLEOTIDE SEQUENCE [LARGE SCALE GENOMIC DNA]</scope>
    <source>
        <strain evidence="7 8">DSM 100316</strain>
    </source>
</reference>
<comment type="function">
    <text evidence="4 6">Catalyzes the cleavage of L-kynurenine (L-Kyn) and L-3-hydroxykynurenine (L-3OHKyn) into anthranilic acid (AA) and 3-hydroxyanthranilic acid (3-OHAA), respectively.</text>
</comment>
<comment type="catalytic activity">
    <reaction evidence="6">
        <text>3-hydroxy-L-kynurenine + H2O = 3-hydroxyanthranilate + L-alanine + H(+)</text>
        <dbReference type="Rhea" id="RHEA:25143"/>
        <dbReference type="ChEBI" id="CHEBI:15377"/>
        <dbReference type="ChEBI" id="CHEBI:15378"/>
        <dbReference type="ChEBI" id="CHEBI:36559"/>
        <dbReference type="ChEBI" id="CHEBI:57972"/>
        <dbReference type="ChEBI" id="CHEBI:58125"/>
        <dbReference type="EC" id="3.7.1.3"/>
    </reaction>
</comment>
<dbReference type="GO" id="GO:0019441">
    <property type="term" value="P:L-tryptophan catabolic process to kynurenine"/>
    <property type="evidence" value="ECO:0007669"/>
    <property type="project" value="TreeGrafter"/>
</dbReference>
<dbReference type="Gene3D" id="3.40.640.10">
    <property type="entry name" value="Type I PLP-dependent aspartate aminotransferase-like (Major domain)"/>
    <property type="match status" value="1"/>
</dbReference>
<dbReference type="PIRSF" id="PIRSF038800">
    <property type="entry name" value="KYNU"/>
    <property type="match status" value="1"/>
</dbReference>
<dbReference type="AlphaFoldDB" id="A0A3N2DPX6"/>
<accession>A0A3N2DPX6</accession>
<dbReference type="InterPro" id="IPR010111">
    <property type="entry name" value="Kynureninase"/>
</dbReference>
<dbReference type="UniPathway" id="UPA00334">
    <property type="reaction ID" value="UER00455"/>
</dbReference>
<dbReference type="UniPathway" id="UPA00253">
    <property type="reaction ID" value="UER00329"/>
</dbReference>
<evidence type="ECO:0000256" key="1">
    <source>
        <dbReference type="ARBA" id="ARBA00022642"/>
    </source>
</evidence>
<feature type="binding site" evidence="4">
    <location>
        <position position="254"/>
    </location>
    <ligand>
        <name>pyridoxal 5'-phosphate</name>
        <dbReference type="ChEBI" id="CHEBI:597326"/>
    </ligand>
</feature>
<comment type="pathway">
    <text evidence="4 6">Amino-acid degradation; L-kynurenine degradation; L-alanine and anthranilate from L-kynurenine: step 1/1.</text>
</comment>
<gene>
    <name evidence="4" type="primary">kynU</name>
    <name evidence="7" type="ORF">EDC56_2124</name>
</gene>
<dbReference type="Pfam" id="PF22580">
    <property type="entry name" value="KYNU_C"/>
    <property type="match status" value="1"/>
</dbReference>
<evidence type="ECO:0000313" key="8">
    <source>
        <dbReference type="Proteomes" id="UP000275394"/>
    </source>
</evidence>
<comment type="subunit">
    <text evidence="4 6">Homodimer.</text>
</comment>
<dbReference type="GO" id="GO:0030170">
    <property type="term" value="F:pyridoxal phosphate binding"/>
    <property type="evidence" value="ECO:0007669"/>
    <property type="project" value="UniProtKB-UniRule"/>
</dbReference>
<keyword evidence="3 4" id="KW-0663">Pyridoxal phosphate</keyword>
<dbReference type="SUPFAM" id="SSF53383">
    <property type="entry name" value="PLP-dependent transferases"/>
    <property type="match status" value="1"/>
</dbReference>
<dbReference type="HAMAP" id="MF_01970">
    <property type="entry name" value="Kynureninase"/>
    <property type="match status" value="1"/>
</dbReference>
<dbReference type="NCBIfam" id="TIGR01814">
    <property type="entry name" value="kynureninase"/>
    <property type="match status" value="1"/>
</dbReference>
<dbReference type="RefSeq" id="WP_245980680.1">
    <property type="nucleotide sequence ID" value="NZ_RKHR01000004.1"/>
</dbReference>
<dbReference type="GO" id="GO:0030429">
    <property type="term" value="F:kynureninase activity"/>
    <property type="evidence" value="ECO:0007669"/>
    <property type="project" value="UniProtKB-UniRule"/>
</dbReference>
<sequence length="414" mass="45760">MMNEYSRAACEQLDLEDSLSEFRDEFAIPEGMIYLDGNSLGVRPKAALARAVEVVEEEWGVGLIKSWNQADWFSLPQRLGNKLAKLIGADDDEVVVTDSTGLNLYKVLAAALTQRTERKVIVMNGSNFPTDNYMAQGLLAQLGDGYEIRFAEHDDMEAAITEDVAAVCLTHVHYKTGRIFDMAAITAKTHEVGALSIWDLCHSAGALDVDLNGCNVDFAVGCTYKYLNGGPGSPGFIFTAKCHQGKALQPLTGWWGHADPFAFERDYRPAPGINQMLSGTQPILSLAVAEVGLDIFLRADVAAVRAKSKKLTELFIRLMTQRCSQYGFTLVSPEDAECRGSQVSFSHTHGYPVMQALISRDVVGDFRAPDNVRFGFTPLYTSYVDVWDAVDRLVDIMEKELWRDSEFNQRGAVT</sequence>
<dbReference type="Gene3D" id="3.90.1150.10">
    <property type="entry name" value="Aspartate Aminotransferase, domain 1"/>
    <property type="match status" value="1"/>
</dbReference>
<name>A0A3N2DPX6_9GAMM</name>
<dbReference type="InterPro" id="IPR015421">
    <property type="entry name" value="PyrdxlP-dep_Trfase_major"/>
</dbReference>
<keyword evidence="8" id="KW-1185">Reference proteome</keyword>
<feature type="modified residue" description="N6-(pyridoxal phosphate)lysine" evidence="4">
    <location>
        <position position="225"/>
    </location>
</feature>
<comment type="catalytic activity">
    <reaction evidence="4 6">
        <text>L-kynurenine + H2O = anthranilate + L-alanine + H(+)</text>
        <dbReference type="Rhea" id="RHEA:16813"/>
        <dbReference type="ChEBI" id="CHEBI:15377"/>
        <dbReference type="ChEBI" id="CHEBI:15378"/>
        <dbReference type="ChEBI" id="CHEBI:16567"/>
        <dbReference type="ChEBI" id="CHEBI:57959"/>
        <dbReference type="ChEBI" id="CHEBI:57972"/>
        <dbReference type="EC" id="3.7.1.3"/>
    </reaction>
</comment>
<evidence type="ECO:0000256" key="6">
    <source>
        <dbReference type="PIRNR" id="PIRNR038800"/>
    </source>
</evidence>
<evidence type="ECO:0000256" key="3">
    <source>
        <dbReference type="ARBA" id="ARBA00022898"/>
    </source>
</evidence>
<keyword evidence="1 4" id="KW-0662">Pyridine nucleotide biosynthesis</keyword>
<dbReference type="GO" id="GO:0005737">
    <property type="term" value="C:cytoplasm"/>
    <property type="evidence" value="ECO:0007669"/>
    <property type="project" value="UniProtKB-UniRule"/>
</dbReference>
<proteinExistence type="inferred from homology"/>
<dbReference type="GO" id="GO:0019805">
    <property type="term" value="P:quinolinate biosynthetic process"/>
    <property type="evidence" value="ECO:0007669"/>
    <property type="project" value="UniProtKB-UniRule"/>
</dbReference>
<feature type="binding site" evidence="4">
    <location>
        <begin position="128"/>
        <end position="131"/>
    </location>
    <ligand>
        <name>pyridoxal 5'-phosphate</name>
        <dbReference type="ChEBI" id="CHEBI:597326"/>
    </ligand>
</feature>
<comment type="similarity">
    <text evidence="4 6">Belongs to the kynureninase family.</text>
</comment>
<dbReference type="Proteomes" id="UP000275394">
    <property type="component" value="Unassembled WGS sequence"/>
</dbReference>
<dbReference type="GO" id="GO:0097053">
    <property type="term" value="P:L-kynurenine catabolic process"/>
    <property type="evidence" value="ECO:0007669"/>
    <property type="project" value="UniProtKB-UniRule"/>
</dbReference>
<dbReference type="PANTHER" id="PTHR14084:SF0">
    <property type="entry name" value="KYNURENINASE"/>
    <property type="match status" value="1"/>
</dbReference>
<dbReference type="PANTHER" id="PTHR14084">
    <property type="entry name" value="KYNURENINASE"/>
    <property type="match status" value="1"/>
</dbReference>
<feature type="binding site" evidence="4">
    <location>
        <position position="199"/>
    </location>
    <ligand>
        <name>pyridoxal 5'-phosphate</name>
        <dbReference type="ChEBI" id="CHEBI:597326"/>
    </ligand>
</feature>
<feature type="binding site" evidence="4">
    <location>
        <position position="202"/>
    </location>
    <ligand>
        <name>pyridoxal 5'-phosphate</name>
        <dbReference type="ChEBI" id="CHEBI:597326"/>
    </ligand>
</feature>
<comment type="cofactor">
    <cofactor evidence="4 6">
        <name>pyridoxal 5'-phosphate</name>
        <dbReference type="ChEBI" id="CHEBI:597326"/>
    </cofactor>
</comment>
<dbReference type="EC" id="3.7.1.3" evidence="4 5"/>
<dbReference type="InterPro" id="IPR015424">
    <property type="entry name" value="PyrdxlP-dep_Trfase"/>
</dbReference>
<feature type="binding site" evidence="4">
    <location>
        <position position="100"/>
    </location>
    <ligand>
        <name>pyridoxal 5'-phosphate</name>
        <dbReference type="ChEBI" id="CHEBI:597326"/>
    </ligand>
</feature>
<comment type="pathway">
    <text evidence="4 6">Cofactor biosynthesis; NAD(+) biosynthesis; quinolinate from L-kynurenine: step 2/3.</text>
</comment>